<evidence type="ECO:0000313" key="1">
    <source>
        <dbReference type="EMBL" id="WAR00812.1"/>
    </source>
</evidence>
<reference evidence="1" key="1">
    <citation type="submission" date="2022-11" db="EMBL/GenBank/DDBJ databases">
        <title>Centuries of genome instability and evolution in soft-shell clam transmissible cancer (bioRxiv).</title>
        <authorList>
            <person name="Hart S.F.M."/>
            <person name="Yonemitsu M.A."/>
            <person name="Giersch R.M."/>
            <person name="Beal B.F."/>
            <person name="Arriagada G."/>
            <person name="Davis B.W."/>
            <person name="Ostrander E.A."/>
            <person name="Goff S.P."/>
            <person name="Metzger M.J."/>
        </authorList>
    </citation>
    <scope>NUCLEOTIDE SEQUENCE</scope>
    <source>
        <strain evidence="1">MELC-2E11</strain>
        <tissue evidence="1">Siphon/mantle</tissue>
    </source>
</reference>
<gene>
    <name evidence="1" type="ORF">MAR_025184</name>
</gene>
<dbReference type="Proteomes" id="UP001164746">
    <property type="component" value="Chromosome 3"/>
</dbReference>
<dbReference type="EMBL" id="CP111014">
    <property type="protein sequence ID" value="WAR00812.1"/>
    <property type="molecule type" value="Genomic_DNA"/>
</dbReference>
<keyword evidence="2" id="KW-1185">Reference proteome</keyword>
<organism evidence="1 2">
    <name type="scientific">Mya arenaria</name>
    <name type="common">Soft-shell clam</name>
    <dbReference type="NCBI Taxonomy" id="6604"/>
    <lineage>
        <taxon>Eukaryota</taxon>
        <taxon>Metazoa</taxon>
        <taxon>Spiralia</taxon>
        <taxon>Lophotrochozoa</taxon>
        <taxon>Mollusca</taxon>
        <taxon>Bivalvia</taxon>
        <taxon>Autobranchia</taxon>
        <taxon>Heteroconchia</taxon>
        <taxon>Euheterodonta</taxon>
        <taxon>Imparidentia</taxon>
        <taxon>Neoheterodontei</taxon>
        <taxon>Myida</taxon>
        <taxon>Myoidea</taxon>
        <taxon>Myidae</taxon>
        <taxon>Mya</taxon>
    </lineage>
</organism>
<accession>A0ABY7DVC8</accession>
<protein>
    <submittedName>
        <fullName evidence="1">Uncharacterized protein</fullName>
    </submittedName>
</protein>
<name>A0ABY7DVC8_MYAAR</name>
<evidence type="ECO:0000313" key="2">
    <source>
        <dbReference type="Proteomes" id="UP001164746"/>
    </source>
</evidence>
<proteinExistence type="predicted"/>
<sequence length="67" mass="7379">MATTALLWHNSDEESSLCGSRLVVTSTSPWTSGYAPRATPDKSGQRFTFSSPANCIMNQDERFTATY</sequence>